<comment type="caution">
    <text evidence="3">The sequence shown here is derived from an EMBL/GenBank/DDBJ whole genome shotgun (WGS) entry which is preliminary data.</text>
</comment>
<dbReference type="GO" id="GO:0005634">
    <property type="term" value="C:nucleus"/>
    <property type="evidence" value="ECO:0007669"/>
    <property type="project" value="TreeGrafter"/>
</dbReference>
<name>A0A2H9TL74_9FUNG</name>
<dbReference type="CDD" id="cd00043">
    <property type="entry name" value="CYCLIN_SF"/>
    <property type="match status" value="1"/>
</dbReference>
<evidence type="ECO:0000256" key="1">
    <source>
        <dbReference type="ARBA" id="ARBA00023015"/>
    </source>
</evidence>
<organism evidence="3 4">
    <name type="scientific">Paramicrosporidium saccamoebae</name>
    <dbReference type="NCBI Taxonomy" id="1246581"/>
    <lineage>
        <taxon>Eukaryota</taxon>
        <taxon>Fungi</taxon>
        <taxon>Fungi incertae sedis</taxon>
        <taxon>Cryptomycota</taxon>
        <taxon>Cryptomycota incertae sedis</taxon>
        <taxon>Paramicrosporidium</taxon>
    </lineage>
</organism>
<gene>
    <name evidence="3" type="ORF">PSACC_01642</name>
</gene>
<evidence type="ECO:0000313" key="4">
    <source>
        <dbReference type="Proteomes" id="UP000240830"/>
    </source>
</evidence>
<evidence type="ECO:0000313" key="3">
    <source>
        <dbReference type="EMBL" id="PJF18518.1"/>
    </source>
</evidence>
<evidence type="ECO:0000256" key="2">
    <source>
        <dbReference type="ARBA" id="ARBA00023163"/>
    </source>
</evidence>
<dbReference type="PANTHER" id="PTHR11618:SF13">
    <property type="entry name" value="TRANSCRIPTION INITIATION FACTOR IIB"/>
    <property type="match status" value="1"/>
</dbReference>
<dbReference type="GO" id="GO:0070897">
    <property type="term" value="P:transcription preinitiation complex assembly"/>
    <property type="evidence" value="ECO:0007669"/>
    <property type="project" value="InterPro"/>
</dbReference>
<dbReference type="AlphaFoldDB" id="A0A2H9TL74"/>
<dbReference type="GO" id="GO:0097550">
    <property type="term" value="C:transcription preinitiation complex"/>
    <property type="evidence" value="ECO:0007669"/>
    <property type="project" value="TreeGrafter"/>
</dbReference>
<evidence type="ECO:0008006" key="5">
    <source>
        <dbReference type="Google" id="ProtNLM"/>
    </source>
</evidence>
<protein>
    <recommendedName>
        <fullName evidence="5">Transcription factor TFIIB cyclin-like domain-containing protein</fullName>
    </recommendedName>
</protein>
<dbReference type="EMBL" id="MTSL01000117">
    <property type="protein sequence ID" value="PJF18518.1"/>
    <property type="molecule type" value="Genomic_DNA"/>
</dbReference>
<sequence length="395" mass="43299">MADNECLHRKRSKTDDVIVCTECGLVLSQDSLVEGVLKDDEDRNRLWAELGHTQRVHLKSVSYNSLALHNLVKSICTLLSIPSSVGERTITLLDRAIADKVVNRGRAGRRAAVALLYLLGRGSGTLPVSISDISQAIGESTVDLFSAISLMRPYTMQILGNNANVSHDPALFLERQLGSLSNVCNVENTSLVLSVANDLCKLAEDHSLVEGRKCEAISMAALILSFEILNLLQCKSAELKLLIKTSCDAVGVAHDTTTQRINELKDALIEDAKRNPLLQESTSHFKRTKIAIVALDVLKHRRYTMPGGKAPPSFKKSTERAKGRADQIQMAKQRLSLAIEHGGESKNVMIEDIIIERLLLHNVSEEQIEAATSLKQLFSLEADVFIAGVSDDESI</sequence>
<dbReference type="Gene3D" id="1.10.472.170">
    <property type="match status" value="1"/>
</dbReference>
<keyword evidence="2" id="KW-0804">Transcription</keyword>
<proteinExistence type="predicted"/>
<accession>A0A2H9TL74</accession>
<dbReference type="PANTHER" id="PTHR11618">
    <property type="entry name" value="TRANSCRIPTION INITIATION FACTOR IIB-RELATED"/>
    <property type="match status" value="1"/>
</dbReference>
<keyword evidence="1" id="KW-0805">Transcription regulation</keyword>
<dbReference type="InterPro" id="IPR000812">
    <property type="entry name" value="TFIIB"/>
</dbReference>
<keyword evidence="4" id="KW-1185">Reference proteome</keyword>
<reference evidence="3 4" key="1">
    <citation type="submission" date="2016-10" db="EMBL/GenBank/DDBJ databases">
        <title>The genome of Paramicrosporidium saccamoebae is the missing link in understanding Cryptomycota and Microsporidia evolution.</title>
        <authorList>
            <person name="Quandt C.A."/>
            <person name="Beaudet D."/>
            <person name="Corsaro D."/>
            <person name="Michel R."/>
            <person name="Corradi N."/>
            <person name="James T."/>
        </authorList>
    </citation>
    <scope>NUCLEOTIDE SEQUENCE [LARGE SCALE GENOMIC DNA]</scope>
    <source>
        <strain evidence="3 4">KSL3</strain>
    </source>
</reference>
<dbReference type="Proteomes" id="UP000240830">
    <property type="component" value="Unassembled WGS sequence"/>
</dbReference>